<accession>F2IC05</accession>
<dbReference type="KEGG" id="fte:Fluta_1236"/>
<dbReference type="InterPro" id="IPR022037">
    <property type="entry name" value="DUF3606"/>
</dbReference>
<dbReference type="AlphaFoldDB" id="F2IC05"/>
<dbReference type="EMBL" id="CP002542">
    <property type="protein sequence ID" value="AEA43231.1"/>
    <property type="molecule type" value="Genomic_DNA"/>
</dbReference>
<dbReference type="STRING" id="755732.Fluta_1236"/>
<gene>
    <name evidence="1" type="ordered locus">Fluta_1236</name>
</gene>
<dbReference type="Proteomes" id="UP000007463">
    <property type="component" value="Chromosome"/>
</dbReference>
<sequence length="86" mass="10032">MYTSNLSNTFVSEKGIIEMFNELINKPRVDIHNKTNISFWSSELKCSEKELLYCISKVGSSISAIESYLHMNKSLLQVWSTREFKY</sequence>
<organism evidence="1 2">
    <name type="scientific">Fluviicola taffensis (strain DSM 16823 / NCIMB 13979 / RW262)</name>
    <dbReference type="NCBI Taxonomy" id="755732"/>
    <lineage>
        <taxon>Bacteria</taxon>
        <taxon>Pseudomonadati</taxon>
        <taxon>Bacteroidota</taxon>
        <taxon>Flavobacteriia</taxon>
        <taxon>Flavobacteriales</taxon>
        <taxon>Crocinitomicaceae</taxon>
        <taxon>Fluviicola</taxon>
    </lineage>
</organism>
<evidence type="ECO:0000313" key="2">
    <source>
        <dbReference type="Proteomes" id="UP000007463"/>
    </source>
</evidence>
<reference evidence="2" key="2">
    <citation type="submission" date="2011-02" db="EMBL/GenBank/DDBJ databases">
        <title>The complete genome of Fluviicola taffensis DSM 16823.</title>
        <authorList>
            <consortium name="US DOE Joint Genome Institute (JGI-PGF)"/>
            <person name="Lucas S."/>
            <person name="Copeland A."/>
            <person name="Lapidus A."/>
            <person name="Bruce D."/>
            <person name="Goodwin L."/>
            <person name="Pitluck S."/>
            <person name="Kyrpides N."/>
            <person name="Mavromatis K."/>
            <person name="Ivanova N."/>
            <person name="Mikhailova N."/>
            <person name="Pagani I."/>
            <person name="Chertkov O."/>
            <person name="Detter J.C."/>
            <person name="Han C."/>
            <person name="Tapia R."/>
            <person name="Land M."/>
            <person name="Hauser L."/>
            <person name="Markowitz V."/>
            <person name="Cheng J.-F."/>
            <person name="Hugenholtz P."/>
            <person name="Woyke T."/>
            <person name="Wu D."/>
            <person name="Tindall B."/>
            <person name="Pomrenke H.G."/>
            <person name="Brambilla E."/>
            <person name="Klenk H.-P."/>
            <person name="Eisen J.A."/>
        </authorList>
    </citation>
    <scope>NUCLEOTIDE SEQUENCE [LARGE SCALE GENOMIC DNA]</scope>
    <source>
        <strain evidence="2">DSM 16823 / RW262 / RW262</strain>
    </source>
</reference>
<keyword evidence="2" id="KW-1185">Reference proteome</keyword>
<proteinExistence type="predicted"/>
<evidence type="ECO:0000313" key="1">
    <source>
        <dbReference type="EMBL" id="AEA43231.1"/>
    </source>
</evidence>
<dbReference type="HOGENOM" id="CLU_2493328_0_0_10"/>
<protein>
    <submittedName>
        <fullName evidence="1">Uncharacterized protein</fullName>
    </submittedName>
</protein>
<dbReference type="Pfam" id="PF12244">
    <property type="entry name" value="DUF3606"/>
    <property type="match status" value="1"/>
</dbReference>
<name>F2IC05_FLUTR</name>
<dbReference type="OrthoDB" id="1920452at2"/>
<reference evidence="1 2" key="1">
    <citation type="journal article" date="2011" name="Stand. Genomic Sci.">
        <title>Complete genome sequence of the gliding freshwater bacterium Fluviicola taffensis type strain (RW262).</title>
        <authorList>
            <person name="Woyke T."/>
            <person name="Chertkov O."/>
            <person name="Lapidus A."/>
            <person name="Nolan M."/>
            <person name="Lucas S."/>
            <person name="Del Rio T.G."/>
            <person name="Tice H."/>
            <person name="Cheng J.F."/>
            <person name="Tapia R."/>
            <person name="Han C."/>
            <person name="Goodwin L."/>
            <person name="Pitluck S."/>
            <person name="Liolios K."/>
            <person name="Pagani I."/>
            <person name="Ivanova N."/>
            <person name="Huntemann M."/>
            <person name="Mavromatis K."/>
            <person name="Mikhailova N."/>
            <person name="Pati A."/>
            <person name="Chen A."/>
            <person name="Palaniappan K."/>
            <person name="Land M."/>
            <person name="Hauser L."/>
            <person name="Brambilla E.M."/>
            <person name="Rohde M."/>
            <person name="Mwirichia R."/>
            <person name="Sikorski J."/>
            <person name="Tindall B.J."/>
            <person name="Goker M."/>
            <person name="Bristow J."/>
            <person name="Eisen J.A."/>
            <person name="Markowitz V."/>
            <person name="Hugenholtz P."/>
            <person name="Klenk H.P."/>
            <person name="Kyrpides N.C."/>
        </authorList>
    </citation>
    <scope>NUCLEOTIDE SEQUENCE [LARGE SCALE GENOMIC DNA]</scope>
    <source>
        <strain evidence="2">DSM 16823 / RW262 / RW262</strain>
    </source>
</reference>